<evidence type="ECO:0000313" key="2">
    <source>
        <dbReference type="Proteomes" id="UP000271222"/>
    </source>
</evidence>
<dbReference type="OrthoDB" id="9001917at2"/>
<protein>
    <submittedName>
        <fullName evidence="1">Uncharacterized protein</fullName>
    </submittedName>
</protein>
<proteinExistence type="predicted"/>
<dbReference type="Proteomes" id="UP000271222">
    <property type="component" value="Unassembled WGS sequence"/>
</dbReference>
<reference evidence="1 2" key="1">
    <citation type="submission" date="2018-10" db="EMBL/GenBank/DDBJ databases">
        <title>Draft Genome Sequence of Ralstonia pseudosolanacearum (R. solanacearum phylotype I) Strain Tg03 Isolated from Luffa cylindrica in China.</title>
        <authorList>
            <person name="Yuan G.-Q."/>
            <person name="Li Q.-Q."/>
            <person name="Zhang Y.-W."/>
        </authorList>
    </citation>
    <scope>NUCLEOTIDE SEQUENCE [LARGE SCALE GENOMIC DNA]</scope>
    <source>
        <strain evidence="1 2">Tg03</strain>
    </source>
</reference>
<sequence length="177" mass="20006">MSAELVERWEAAAQAGLYRIDVMRIEPRLGREYFDVRMTRDGQVYETRIGRTPAEARERVQHAVNWAIAYGPTPYKRVLRDVKLAPPCNLADKAPTLPPNRFQLAAKLALFLIKKTGTRVGKWQGTLLAAEQRALFGRFIGKGILTVDGMRERIRHSVSNSFGSRRVVTADLAWADL</sequence>
<dbReference type="AlphaFoldDB" id="A0A454TM64"/>
<gene>
    <name evidence="1" type="ORF">EGA29_19280</name>
</gene>
<comment type="caution">
    <text evidence="1">The sequence shown here is derived from an EMBL/GenBank/DDBJ whole genome shotgun (WGS) entry which is preliminary data.</text>
</comment>
<accession>A0A454TM64</accession>
<organism evidence="1 2">
    <name type="scientific">Ralstonia pseudosolanacearum</name>
    <dbReference type="NCBI Taxonomy" id="1310165"/>
    <lineage>
        <taxon>Bacteria</taxon>
        <taxon>Pseudomonadati</taxon>
        <taxon>Pseudomonadota</taxon>
        <taxon>Betaproteobacteria</taxon>
        <taxon>Burkholderiales</taxon>
        <taxon>Burkholderiaceae</taxon>
        <taxon>Ralstonia</taxon>
        <taxon>Ralstonia solanacearum species complex</taxon>
    </lineage>
</organism>
<dbReference type="EMBL" id="RJTL01000035">
    <property type="protein sequence ID" value="RNM03227.1"/>
    <property type="molecule type" value="Genomic_DNA"/>
</dbReference>
<name>A0A454TM64_9RALS</name>
<dbReference type="RefSeq" id="WP_123203703.1">
    <property type="nucleotide sequence ID" value="NZ_RJTL01000035.1"/>
</dbReference>
<evidence type="ECO:0000313" key="1">
    <source>
        <dbReference type="EMBL" id="RNM03227.1"/>
    </source>
</evidence>